<keyword evidence="9" id="KW-0406">Ion transport</keyword>
<evidence type="ECO:0000256" key="12">
    <source>
        <dbReference type="ARBA" id="ARBA00023170"/>
    </source>
</evidence>
<evidence type="ECO:0000256" key="9">
    <source>
        <dbReference type="ARBA" id="ARBA00023065"/>
    </source>
</evidence>
<keyword evidence="6 14" id="KW-0812">Transmembrane</keyword>
<evidence type="ECO:0000256" key="14">
    <source>
        <dbReference type="PROSITE-ProRule" id="PRU01360"/>
    </source>
</evidence>
<comment type="subcellular location">
    <subcellularLocation>
        <location evidence="1 14">Cell outer membrane</location>
        <topology evidence="1 14">Multi-pass membrane protein</topology>
    </subcellularLocation>
</comment>
<dbReference type="InterPro" id="IPR000531">
    <property type="entry name" value="Beta-barrel_TonB"/>
</dbReference>
<dbReference type="PROSITE" id="PS52016">
    <property type="entry name" value="TONB_DEPENDENT_REC_3"/>
    <property type="match status" value="1"/>
</dbReference>
<evidence type="ECO:0000259" key="17">
    <source>
        <dbReference type="Pfam" id="PF00593"/>
    </source>
</evidence>
<dbReference type="GO" id="GO:0015344">
    <property type="term" value="F:siderophore uptake transmembrane transporter activity"/>
    <property type="evidence" value="ECO:0007669"/>
    <property type="project" value="TreeGrafter"/>
</dbReference>
<gene>
    <name evidence="19" type="ORF">EUU22_02410</name>
</gene>
<dbReference type="SUPFAM" id="SSF56935">
    <property type="entry name" value="Porins"/>
    <property type="match status" value="1"/>
</dbReference>
<dbReference type="NCBIfam" id="TIGR01783">
    <property type="entry name" value="TonB-siderophor"/>
    <property type="match status" value="1"/>
</dbReference>
<dbReference type="AlphaFoldDB" id="A0A4Q2TY00"/>
<evidence type="ECO:0000256" key="7">
    <source>
        <dbReference type="ARBA" id="ARBA00022729"/>
    </source>
</evidence>
<dbReference type="InterPro" id="IPR012910">
    <property type="entry name" value="Plug_dom"/>
</dbReference>
<keyword evidence="10 15" id="KW-0798">TonB box</keyword>
<comment type="caution">
    <text evidence="19">The sequence shown here is derived from an EMBL/GenBank/DDBJ whole genome shotgun (WGS) entry which is preliminary data.</text>
</comment>
<feature type="chain" id="PRO_5020298281" evidence="16">
    <location>
        <begin position="28"/>
        <end position="724"/>
    </location>
</feature>
<sequence>MKVRVLRWGYRGSVSLLAVLGAFAAAAQDSTVLEEIVITQQGDLADRTGDTFVAKSARSATKTGTPLIKTPQAVSVVTKTQFEQQGAVTAAQALRYTPGVTPDIRSNDRYDIVPVRGMGMANYQNFIGYLDGLRMQRGLSFSQPTVELFDVERIDVVRGPSSVLYGQMAPGGFVNLVSKHPTEEPYHEAGMTVGTDRYVKGTLDLGGPIAGSDILFYRLATSGRYNETNLDDVTSKRFSVSPSLLIRPEEGTSLTFLFNYTDDPASAYPAGLPAAGTAYANGSYPDIPYDFNVGDPDFDSFERRTTRLGYEFEHELNDYLTFRQNLRYMHVESEHIGLSGRSMTGTTITRLASHLQEEVDAFVVDNQFQADFDTGPLAHTLLFGLDYQYADADRLMGTGPAPSIDYLNPVYGTAITVPAFTSDTRQLTSQTGLYAQDQIEFGKLNVTLGGRYDSYDIETDTTTLATDVTTSTEQDDHAFTGRVGAAYLFDSGIAPYVSYATSFEPPTGLGYSAAGGVALDPVEGQQIEAGIKYQPEGSDSYLAASVYHLVQSNMTTSDAAHPGYYLQVAEVTTTGVELEAKLAFDAGWDVTAAYTHMDAEMTENATAAYVGNRPYAVPEDAASLWVHYSVQDGAFEGLGLGAGVRYVGSTYGDEANSFKVSAFTLFDAALDYDFGRHNPDLAGLSLNVSASNIFNKEYVSSCSSTTACFYGSTRTVYATLKYKW</sequence>
<dbReference type="InterPro" id="IPR010105">
    <property type="entry name" value="TonB_sidphr_rcpt"/>
</dbReference>
<dbReference type="GO" id="GO:0038023">
    <property type="term" value="F:signaling receptor activity"/>
    <property type="evidence" value="ECO:0007669"/>
    <property type="project" value="InterPro"/>
</dbReference>
<name>A0A4Q2TY00_9HYPH</name>
<evidence type="ECO:0000256" key="1">
    <source>
        <dbReference type="ARBA" id="ARBA00004571"/>
    </source>
</evidence>
<evidence type="ECO:0000256" key="10">
    <source>
        <dbReference type="ARBA" id="ARBA00023077"/>
    </source>
</evidence>
<keyword evidence="5" id="KW-0410">Iron transport</keyword>
<keyword evidence="7 16" id="KW-0732">Signal</keyword>
<organism evidence="19 20">
    <name type="scientific">Ciceribacter ferrooxidans</name>
    <dbReference type="NCBI Taxonomy" id="2509717"/>
    <lineage>
        <taxon>Bacteria</taxon>
        <taxon>Pseudomonadati</taxon>
        <taxon>Pseudomonadota</taxon>
        <taxon>Alphaproteobacteria</taxon>
        <taxon>Hyphomicrobiales</taxon>
        <taxon>Rhizobiaceae</taxon>
        <taxon>Ciceribacter</taxon>
    </lineage>
</organism>
<evidence type="ECO:0000256" key="3">
    <source>
        <dbReference type="ARBA" id="ARBA00022448"/>
    </source>
</evidence>
<dbReference type="InterPro" id="IPR039426">
    <property type="entry name" value="TonB-dep_rcpt-like"/>
</dbReference>
<dbReference type="InterPro" id="IPR037066">
    <property type="entry name" value="Plug_dom_sf"/>
</dbReference>
<evidence type="ECO:0000256" key="15">
    <source>
        <dbReference type="RuleBase" id="RU003357"/>
    </source>
</evidence>
<keyword evidence="11 14" id="KW-0472">Membrane</keyword>
<evidence type="ECO:0000256" key="2">
    <source>
        <dbReference type="ARBA" id="ARBA00009810"/>
    </source>
</evidence>
<proteinExistence type="inferred from homology"/>
<protein>
    <submittedName>
        <fullName evidence="19">TonB-dependent siderophore receptor</fullName>
    </submittedName>
</protein>
<dbReference type="Proteomes" id="UP000291088">
    <property type="component" value="Unassembled WGS sequence"/>
</dbReference>
<evidence type="ECO:0000256" key="13">
    <source>
        <dbReference type="ARBA" id="ARBA00023237"/>
    </source>
</evidence>
<keyword evidence="13 14" id="KW-0998">Cell outer membrane</keyword>
<dbReference type="GO" id="GO:0015891">
    <property type="term" value="P:siderophore transport"/>
    <property type="evidence" value="ECO:0007669"/>
    <property type="project" value="InterPro"/>
</dbReference>
<evidence type="ECO:0000256" key="11">
    <source>
        <dbReference type="ARBA" id="ARBA00023136"/>
    </source>
</evidence>
<dbReference type="EMBL" id="SDVB01000101">
    <property type="protein sequence ID" value="RYC23941.1"/>
    <property type="molecule type" value="Genomic_DNA"/>
</dbReference>
<evidence type="ECO:0000313" key="19">
    <source>
        <dbReference type="EMBL" id="RYC23941.1"/>
    </source>
</evidence>
<comment type="similarity">
    <text evidence="2 14 15">Belongs to the TonB-dependent receptor family.</text>
</comment>
<feature type="domain" description="TonB-dependent receptor plug" evidence="18">
    <location>
        <begin position="67"/>
        <end position="172"/>
    </location>
</feature>
<feature type="signal peptide" evidence="16">
    <location>
        <begin position="1"/>
        <end position="27"/>
    </location>
</feature>
<evidence type="ECO:0000313" key="20">
    <source>
        <dbReference type="Proteomes" id="UP000291088"/>
    </source>
</evidence>
<evidence type="ECO:0000256" key="8">
    <source>
        <dbReference type="ARBA" id="ARBA00023004"/>
    </source>
</evidence>
<dbReference type="PANTHER" id="PTHR32552:SF68">
    <property type="entry name" value="FERRICHROME OUTER MEMBRANE TRANSPORTER_PHAGE RECEPTOR"/>
    <property type="match status" value="1"/>
</dbReference>
<keyword evidence="8" id="KW-0408">Iron</keyword>
<dbReference type="OrthoDB" id="9760333at2"/>
<dbReference type="Pfam" id="PF07715">
    <property type="entry name" value="Plug"/>
    <property type="match status" value="1"/>
</dbReference>
<dbReference type="InterPro" id="IPR036942">
    <property type="entry name" value="Beta-barrel_TonB_sf"/>
</dbReference>
<dbReference type="Pfam" id="PF00593">
    <property type="entry name" value="TonB_dep_Rec_b-barrel"/>
    <property type="match status" value="1"/>
</dbReference>
<evidence type="ECO:0000256" key="4">
    <source>
        <dbReference type="ARBA" id="ARBA00022452"/>
    </source>
</evidence>
<evidence type="ECO:0000256" key="6">
    <source>
        <dbReference type="ARBA" id="ARBA00022692"/>
    </source>
</evidence>
<accession>A0A4Q2TY00</accession>
<reference evidence="19 20" key="1">
    <citation type="submission" date="2019-01" db="EMBL/GenBank/DDBJ databases">
        <authorList>
            <person name="Deng T."/>
        </authorList>
    </citation>
    <scope>NUCLEOTIDE SEQUENCE [LARGE SCALE GENOMIC DNA]</scope>
    <source>
        <strain evidence="19 20">F8825</strain>
    </source>
</reference>
<dbReference type="FunFam" id="2.170.130.10:FF:000001">
    <property type="entry name" value="Catecholate siderophore TonB-dependent receptor"/>
    <property type="match status" value="1"/>
</dbReference>
<evidence type="ECO:0000256" key="16">
    <source>
        <dbReference type="SAM" id="SignalP"/>
    </source>
</evidence>
<evidence type="ECO:0000259" key="18">
    <source>
        <dbReference type="Pfam" id="PF07715"/>
    </source>
</evidence>
<feature type="domain" description="TonB-dependent receptor-like beta-barrel" evidence="17">
    <location>
        <begin position="248"/>
        <end position="693"/>
    </location>
</feature>
<keyword evidence="20" id="KW-1185">Reference proteome</keyword>
<dbReference type="PANTHER" id="PTHR32552">
    <property type="entry name" value="FERRICHROME IRON RECEPTOR-RELATED"/>
    <property type="match status" value="1"/>
</dbReference>
<dbReference type="CDD" id="cd01347">
    <property type="entry name" value="ligand_gated_channel"/>
    <property type="match status" value="1"/>
</dbReference>
<evidence type="ECO:0000256" key="5">
    <source>
        <dbReference type="ARBA" id="ARBA00022496"/>
    </source>
</evidence>
<dbReference type="GO" id="GO:0009279">
    <property type="term" value="C:cell outer membrane"/>
    <property type="evidence" value="ECO:0007669"/>
    <property type="project" value="UniProtKB-SubCell"/>
</dbReference>
<keyword evidence="4 14" id="KW-1134">Transmembrane beta strand</keyword>
<dbReference type="Gene3D" id="2.170.130.10">
    <property type="entry name" value="TonB-dependent receptor, plug domain"/>
    <property type="match status" value="1"/>
</dbReference>
<keyword evidence="12 19" id="KW-0675">Receptor</keyword>
<dbReference type="Gene3D" id="2.40.170.20">
    <property type="entry name" value="TonB-dependent receptor, beta-barrel domain"/>
    <property type="match status" value="1"/>
</dbReference>
<keyword evidence="3 14" id="KW-0813">Transport</keyword>